<dbReference type="KEGG" id="dpl:KGM_203461A"/>
<feature type="non-terminal residue" evidence="1">
    <location>
        <position position="19"/>
    </location>
</feature>
<keyword evidence="2" id="KW-1185">Reference proteome</keyword>
<sequence length="19" mass="2172">MQNLTLEKVLHNPDGQYAT</sequence>
<organism evidence="1 2">
    <name type="scientific">Danaus plexippus plexippus</name>
    <dbReference type="NCBI Taxonomy" id="278856"/>
    <lineage>
        <taxon>Eukaryota</taxon>
        <taxon>Metazoa</taxon>
        <taxon>Ecdysozoa</taxon>
        <taxon>Arthropoda</taxon>
        <taxon>Hexapoda</taxon>
        <taxon>Insecta</taxon>
        <taxon>Pterygota</taxon>
        <taxon>Neoptera</taxon>
        <taxon>Endopterygota</taxon>
        <taxon>Lepidoptera</taxon>
        <taxon>Glossata</taxon>
        <taxon>Ditrysia</taxon>
        <taxon>Papilionoidea</taxon>
        <taxon>Nymphalidae</taxon>
        <taxon>Danainae</taxon>
        <taxon>Danaini</taxon>
        <taxon>Danaina</taxon>
        <taxon>Danaus</taxon>
        <taxon>Danaus</taxon>
    </lineage>
</organism>
<accession>A0A212F5W0</accession>
<evidence type="ECO:0000313" key="1">
    <source>
        <dbReference type="EMBL" id="OWR49113.1"/>
    </source>
</evidence>
<comment type="caution">
    <text evidence="1">The sequence shown here is derived from an EMBL/GenBank/DDBJ whole genome shotgun (WGS) entry which is preliminary data.</text>
</comment>
<name>A0A212F5W0_DANPL</name>
<reference evidence="1 2" key="1">
    <citation type="journal article" date="2011" name="Cell">
        <title>The monarch butterfly genome yields insights into long-distance migration.</title>
        <authorList>
            <person name="Zhan S."/>
            <person name="Merlin C."/>
            <person name="Boore J.L."/>
            <person name="Reppert S.M."/>
        </authorList>
    </citation>
    <scope>NUCLEOTIDE SEQUENCE [LARGE SCALE GENOMIC DNA]</scope>
    <source>
        <strain evidence="1">F-2</strain>
    </source>
</reference>
<dbReference type="EMBL" id="AGBW02010130">
    <property type="protein sequence ID" value="OWR49113.1"/>
    <property type="molecule type" value="Genomic_DNA"/>
</dbReference>
<dbReference type="InParanoid" id="A0A212F5W0"/>
<gene>
    <name evidence="1" type="ORF">KGM_203461A</name>
</gene>
<protein>
    <submittedName>
        <fullName evidence="1">Uncharacterized protein</fullName>
    </submittedName>
</protein>
<evidence type="ECO:0000313" key="2">
    <source>
        <dbReference type="Proteomes" id="UP000007151"/>
    </source>
</evidence>
<dbReference type="AlphaFoldDB" id="A0A212F5W0"/>
<dbReference type="Proteomes" id="UP000007151">
    <property type="component" value="Unassembled WGS sequence"/>
</dbReference>
<proteinExistence type="predicted"/>